<gene>
    <name evidence="1" type="ORF">PHYBLDRAFT_169414</name>
</gene>
<dbReference type="VEuPathDB" id="FungiDB:PHYBLDRAFT_169414"/>
<dbReference type="GeneID" id="28996976"/>
<dbReference type="Proteomes" id="UP000077315">
    <property type="component" value="Unassembled WGS sequence"/>
</dbReference>
<dbReference type="InParanoid" id="A0A162X302"/>
<dbReference type="AlphaFoldDB" id="A0A162X302"/>
<dbReference type="RefSeq" id="XP_018290315.1">
    <property type="nucleotide sequence ID" value="XM_018436070.1"/>
</dbReference>
<sequence length="270" mass="30710">MKGFSVPSVRAEHHYLNECIDAMDRKLVVIQKPFLFGNSWLDRCSSASMALVAVYDYKKGNQKQYIYLQDYMCIIFGNSKKYLEELLRADETNPQRMRMRILRAYTETAFEGRAKHYEANNLHFASLSSLAIISLLRRSLLEICFLARTSSLALLSLDALFKRRASKNDTTKASFTYSNYELGEIKASSKISVSLSELLKNSDWNSSCVNLVFLVSDVNDDESDNDGAGIDTDADVEGRRNENWARKLGVGICDSIFLPDEYYWGCICLN</sequence>
<evidence type="ECO:0000313" key="1">
    <source>
        <dbReference type="EMBL" id="OAD72275.1"/>
    </source>
</evidence>
<keyword evidence="2" id="KW-1185">Reference proteome</keyword>
<organism evidence="1 2">
    <name type="scientific">Phycomyces blakesleeanus (strain ATCC 8743b / DSM 1359 / FGSC 10004 / NBRC 33097 / NRRL 1555)</name>
    <dbReference type="NCBI Taxonomy" id="763407"/>
    <lineage>
        <taxon>Eukaryota</taxon>
        <taxon>Fungi</taxon>
        <taxon>Fungi incertae sedis</taxon>
        <taxon>Mucoromycota</taxon>
        <taxon>Mucoromycotina</taxon>
        <taxon>Mucoromycetes</taxon>
        <taxon>Mucorales</taxon>
        <taxon>Phycomycetaceae</taxon>
        <taxon>Phycomyces</taxon>
    </lineage>
</organism>
<protein>
    <submittedName>
        <fullName evidence="1">Uncharacterized protein</fullName>
    </submittedName>
</protein>
<name>A0A162X302_PHYB8</name>
<proteinExistence type="predicted"/>
<reference evidence="2" key="1">
    <citation type="submission" date="2015-06" db="EMBL/GenBank/DDBJ databases">
        <title>Expansion of signal transduction pathways in fungi by whole-genome duplication.</title>
        <authorList>
            <consortium name="DOE Joint Genome Institute"/>
            <person name="Corrochano L.M."/>
            <person name="Kuo A."/>
            <person name="Marcet-Houben M."/>
            <person name="Polaino S."/>
            <person name="Salamov A."/>
            <person name="Villalobos J.M."/>
            <person name="Alvarez M.I."/>
            <person name="Avalos J."/>
            <person name="Benito E.P."/>
            <person name="Benoit I."/>
            <person name="Burger G."/>
            <person name="Camino L.P."/>
            <person name="Canovas D."/>
            <person name="Cerda-Olmedo E."/>
            <person name="Cheng J.-F."/>
            <person name="Dominguez A."/>
            <person name="Elias M."/>
            <person name="Eslava A.P."/>
            <person name="Glaser F."/>
            <person name="Grimwood J."/>
            <person name="Gutierrez G."/>
            <person name="Heitman J."/>
            <person name="Henrissat B."/>
            <person name="Iturriaga E.A."/>
            <person name="Lang B.F."/>
            <person name="Lavin J.L."/>
            <person name="Lee S."/>
            <person name="Li W."/>
            <person name="Lindquist E."/>
            <person name="Lopez-Garcia S."/>
            <person name="Luque E.M."/>
            <person name="Marcos A.T."/>
            <person name="Martin J."/>
            <person name="McCluskey K."/>
            <person name="Medina H.R."/>
            <person name="Miralles-Duran A."/>
            <person name="Miyazaki A."/>
            <person name="Munoz-Torres E."/>
            <person name="Oguiza J.A."/>
            <person name="Ohm R."/>
            <person name="Olmedo M."/>
            <person name="Orejas M."/>
            <person name="Ortiz-Castellanos L."/>
            <person name="Pisabarro A.G."/>
            <person name="Rodriguez-Romero J."/>
            <person name="Ruiz-Herrera J."/>
            <person name="Ruiz-Vazquez R."/>
            <person name="Sanz C."/>
            <person name="Schackwitz W."/>
            <person name="Schmutz J."/>
            <person name="Shahriari M."/>
            <person name="Shelest E."/>
            <person name="Silva-Franco F."/>
            <person name="Soanes D."/>
            <person name="Syed K."/>
            <person name="Tagua V.G."/>
            <person name="Talbot N.J."/>
            <person name="Thon M."/>
            <person name="De vries R.P."/>
            <person name="Wiebenga A."/>
            <person name="Yadav J.S."/>
            <person name="Braun E.L."/>
            <person name="Baker S."/>
            <person name="Garre V."/>
            <person name="Horwitz B."/>
            <person name="Torres-Martinez S."/>
            <person name="Idnurm A."/>
            <person name="Herrera-Estrella A."/>
            <person name="Gabaldon T."/>
            <person name="Grigoriev I.V."/>
        </authorList>
    </citation>
    <scope>NUCLEOTIDE SEQUENCE [LARGE SCALE GENOMIC DNA]</scope>
    <source>
        <strain evidence="2">NRRL 1555(-)</strain>
    </source>
</reference>
<dbReference type="EMBL" id="KV440983">
    <property type="protein sequence ID" value="OAD72275.1"/>
    <property type="molecule type" value="Genomic_DNA"/>
</dbReference>
<accession>A0A162X302</accession>
<evidence type="ECO:0000313" key="2">
    <source>
        <dbReference type="Proteomes" id="UP000077315"/>
    </source>
</evidence>